<dbReference type="Proteomes" id="UP000800082">
    <property type="component" value="Unassembled WGS sequence"/>
</dbReference>
<evidence type="ECO:0000313" key="3">
    <source>
        <dbReference type="Proteomes" id="UP000800082"/>
    </source>
</evidence>
<gene>
    <name evidence="2" type="ORF">M421DRAFT_420611</name>
</gene>
<dbReference type="RefSeq" id="XP_033448964.1">
    <property type="nucleotide sequence ID" value="XM_033592542.1"/>
</dbReference>
<evidence type="ECO:0000313" key="2">
    <source>
        <dbReference type="EMBL" id="KAF1928716.1"/>
    </source>
</evidence>
<dbReference type="GeneID" id="54350210"/>
<protein>
    <submittedName>
        <fullName evidence="2">Uncharacterized protein</fullName>
    </submittedName>
</protein>
<dbReference type="GO" id="GO:0005737">
    <property type="term" value="C:cytoplasm"/>
    <property type="evidence" value="ECO:0007669"/>
    <property type="project" value="TreeGrafter"/>
</dbReference>
<organism evidence="2 3">
    <name type="scientific">Didymella exigua CBS 183.55</name>
    <dbReference type="NCBI Taxonomy" id="1150837"/>
    <lineage>
        <taxon>Eukaryota</taxon>
        <taxon>Fungi</taxon>
        <taxon>Dikarya</taxon>
        <taxon>Ascomycota</taxon>
        <taxon>Pezizomycotina</taxon>
        <taxon>Dothideomycetes</taxon>
        <taxon>Pleosporomycetidae</taxon>
        <taxon>Pleosporales</taxon>
        <taxon>Pleosporineae</taxon>
        <taxon>Didymellaceae</taxon>
        <taxon>Didymella</taxon>
    </lineage>
</organism>
<dbReference type="PANTHER" id="PTHR28086">
    <property type="entry name" value="UPF0662 PROTEIN YPL260W"/>
    <property type="match status" value="1"/>
</dbReference>
<dbReference type="Pfam" id="PF10303">
    <property type="entry name" value="DUF2408"/>
    <property type="match status" value="2"/>
</dbReference>
<keyword evidence="3" id="KW-1185">Reference proteome</keyword>
<name>A0A6A5RQY1_9PLEO</name>
<dbReference type="PANTHER" id="PTHR28086:SF1">
    <property type="entry name" value="CU(2+) SUPPRESSING AND BLEOMYCIN SENSITIVE PROTEIN 1"/>
    <property type="match status" value="1"/>
</dbReference>
<proteinExistence type="predicted"/>
<accession>A0A6A5RQY1</accession>
<dbReference type="AlphaFoldDB" id="A0A6A5RQY1"/>
<dbReference type="OrthoDB" id="2011986at2759"/>
<dbReference type="GO" id="GO:0005634">
    <property type="term" value="C:nucleus"/>
    <property type="evidence" value="ECO:0007669"/>
    <property type="project" value="TreeGrafter"/>
</dbReference>
<dbReference type="EMBL" id="ML978968">
    <property type="protein sequence ID" value="KAF1928716.1"/>
    <property type="molecule type" value="Genomic_DNA"/>
</dbReference>
<feature type="region of interest" description="Disordered" evidence="1">
    <location>
        <begin position="458"/>
        <end position="486"/>
    </location>
</feature>
<dbReference type="InterPro" id="IPR018810">
    <property type="entry name" value="UPF0662"/>
</dbReference>
<evidence type="ECO:0000256" key="1">
    <source>
        <dbReference type="SAM" id="MobiDB-lite"/>
    </source>
</evidence>
<sequence>MTDSPLPRIPLDPKEQPILDKLQSIRTQLELLKRDRSTYVRSQDVLQLYDQVIEQVMILNEIRVTKRLEQNKVDYMLDDCFQLISLAYMTVGKNHEPPAVYSYISTAKRLLDHLKEAMFYSPKDLDGLGGQLKECRHYVERGQEEYSPHLLTLLDARIKVCEEILATLRLNLSHLTPELTPKWDKLVSLLRSLAGCNARSKFPNEEVDAYAKELYELEEELKKDGITAYETTGSTEDKLVEMTEKMKLTAADENPAPQAETLISQLLRRNLLWVTLIKEKQGRINPAFQDVYDKLLSIRNNLDKLSLTQAWSLRETDLWDFQRQLDRIDESRAEDGNFYDALGRPAEIYEQRTLLYLLRKSYAIIYQLLLTSEPVSEALLPIYNQLTTLRKCLLEVKKLGGVSSPRELYPYSMKLNSIDNMRVDGKFMVGDEIPDGQGIVTQLLEECFDLAYELRNDAEDSSSAEATPAEGTPQSETPGEPVIAQS</sequence>
<reference evidence="2" key="1">
    <citation type="journal article" date="2020" name="Stud. Mycol.">
        <title>101 Dothideomycetes genomes: a test case for predicting lifestyles and emergence of pathogens.</title>
        <authorList>
            <person name="Haridas S."/>
            <person name="Albert R."/>
            <person name="Binder M."/>
            <person name="Bloem J."/>
            <person name="Labutti K."/>
            <person name="Salamov A."/>
            <person name="Andreopoulos B."/>
            <person name="Baker S."/>
            <person name="Barry K."/>
            <person name="Bills G."/>
            <person name="Bluhm B."/>
            <person name="Cannon C."/>
            <person name="Castanera R."/>
            <person name="Culley D."/>
            <person name="Daum C."/>
            <person name="Ezra D."/>
            <person name="Gonzalez J."/>
            <person name="Henrissat B."/>
            <person name="Kuo A."/>
            <person name="Liang C."/>
            <person name="Lipzen A."/>
            <person name="Lutzoni F."/>
            <person name="Magnuson J."/>
            <person name="Mondo S."/>
            <person name="Nolan M."/>
            <person name="Ohm R."/>
            <person name="Pangilinan J."/>
            <person name="Park H.-J."/>
            <person name="Ramirez L."/>
            <person name="Alfaro M."/>
            <person name="Sun H."/>
            <person name="Tritt A."/>
            <person name="Yoshinaga Y."/>
            <person name="Zwiers L.-H."/>
            <person name="Turgeon B."/>
            <person name="Goodwin S."/>
            <person name="Spatafora J."/>
            <person name="Crous P."/>
            <person name="Grigoriev I."/>
        </authorList>
    </citation>
    <scope>NUCLEOTIDE SEQUENCE</scope>
    <source>
        <strain evidence="2">CBS 183.55</strain>
    </source>
</reference>